<keyword evidence="6 7" id="KW-0472">Membrane</keyword>
<comment type="subcellular location">
    <subcellularLocation>
        <location evidence="1">Cell membrane</location>
        <topology evidence="1">Single-pass membrane protein</topology>
    </subcellularLocation>
</comment>
<dbReference type="PROSITE" id="PS51123">
    <property type="entry name" value="OMPA_2"/>
    <property type="match status" value="1"/>
</dbReference>
<organism evidence="10 11">
    <name type="scientific">Thiomicrorhabdus xiamenensis</name>
    <dbReference type="NCBI Taxonomy" id="2739063"/>
    <lineage>
        <taxon>Bacteria</taxon>
        <taxon>Pseudomonadati</taxon>
        <taxon>Pseudomonadota</taxon>
        <taxon>Gammaproteobacteria</taxon>
        <taxon>Thiotrichales</taxon>
        <taxon>Piscirickettsiaceae</taxon>
        <taxon>Thiomicrorhabdus</taxon>
    </lineage>
</organism>
<evidence type="ECO:0000313" key="11">
    <source>
        <dbReference type="Proteomes" id="UP000504724"/>
    </source>
</evidence>
<dbReference type="PANTHER" id="PTHR30329">
    <property type="entry name" value="STATOR ELEMENT OF FLAGELLAR MOTOR COMPLEX"/>
    <property type="match status" value="1"/>
</dbReference>
<accession>A0A7D4NRF5</accession>
<dbReference type="KEGG" id="txa:HQN79_10375"/>
<dbReference type="PANTHER" id="PTHR30329:SF21">
    <property type="entry name" value="LIPOPROTEIN YIAD-RELATED"/>
    <property type="match status" value="1"/>
</dbReference>
<dbReference type="GO" id="GO:0005886">
    <property type="term" value="C:plasma membrane"/>
    <property type="evidence" value="ECO:0007669"/>
    <property type="project" value="UniProtKB-SubCell"/>
</dbReference>
<dbReference type="CDD" id="cd07185">
    <property type="entry name" value="OmpA_C-like"/>
    <property type="match status" value="1"/>
</dbReference>
<name>A0A7D4NRF5_9GAMM</name>
<dbReference type="EMBL" id="CP054020">
    <property type="protein sequence ID" value="QKI89951.1"/>
    <property type="molecule type" value="Genomic_DNA"/>
</dbReference>
<proteinExistence type="inferred from homology"/>
<evidence type="ECO:0000259" key="9">
    <source>
        <dbReference type="PROSITE" id="PS51123"/>
    </source>
</evidence>
<dbReference type="RefSeq" id="WP_173286259.1">
    <property type="nucleotide sequence ID" value="NZ_CP054020.1"/>
</dbReference>
<feature type="transmembrane region" description="Helical" evidence="8">
    <location>
        <begin position="12"/>
        <end position="34"/>
    </location>
</feature>
<evidence type="ECO:0000313" key="10">
    <source>
        <dbReference type="EMBL" id="QKI89951.1"/>
    </source>
</evidence>
<keyword evidence="11" id="KW-1185">Reference proteome</keyword>
<dbReference type="InterPro" id="IPR036737">
    <property type="entry name" value="OmpA-like_sf"/>
</dbReference>
<keyword evidence="3" id="KW-1003">Cell membrane</keyword>
<keyword evidence="4 8" id="KW-0812">Transmembrane</keyword>
<comment type="similarity">
    <text evidence="2">Belongs to the MotB family.</text>
</comment>
<dbReference type="AlphaFoldDB" id="A0A7D4NRF5"/>
<sequence length="233" mass="26132">MNVTADRRARSSWLLAFGDVITLLITFFIMVIALNNAQVSKLQSWTDQQITIAYQSFAEEIKNQGLQVISVTQTPQGILFAVQSSAAFNSADYYPSQQLLGELQYLGSLLRENRLFNLQNLPQEAKIIDYALEQGMQWKAEIVIEGHTDNDPILPTSPLRNNWFLSAMRAQTVMGELFKVSQLPADLFSISGYSEYHPVADNGNEAGKELNRRIEILLTAGFEKLQEVEAVAN</sequence>
<evidence type="ECO:0000256" key="1">
    <source>
        <dbReference type="ARBA" id="ARBA00004162"/>
    </source>
</evidence>
<dbReference type="Gene3D" id="3.30.1330.60">
    <property type="entry name" value="OmpA-like domain"/>
    <property type="match status" value="1"/>
</dbReference>
<evidence type="ECO:0000256" key="3">
    <source>
        <dbReference type="ARBA" id="ARBA00022475"/>
    </source>
</evidence>
<dbReference type="SUPFAM" id="SSF103088">
    <property type="entry name" value="OmpA-like"/>
    <property type="match status" value="1"/>
</dbReference>
<keyword evidence="5 8" id="KW-1133">Transmembrane helix</keyword>
<evidence type="ECO:0000256" key="8">
    <source>
        <dbReference type="SAM" id="Phobius"/>
    </source>
</evidence>
<evidence type="ECO:0000256" key="4">
    <source>
        <dbReference type="ARBA" id="ARBA00022692"/>
    </source>
</evidence>
<evidence type="ECO:0000256" key="6">
    <source>
        <dbReference type="ARBA" id="ARBA00023136"/>
    </source>
</evidence>
<evidence type="ECO:0000256" key="5">
    <source>
        <dbReference type="ARBA" id="ARBA00022989"/>
    </source>
</evidence>
<protein>
    <submittedName>
        <fullName evidence="10">OmpA family protein</fullName>
    </submittedName>
</protein>
<reference evidence="10 11" key="1">
    <citation type="submission" date="2020-05" db="EMBL/GenBank/DDBJ databases">
        <title>Thiomicrorhabdus sediminis sp.nov. and Thiomicrorhabdus xiamenensis sp.nov., novel sulfur-oxidizing bacteria isolated from coastal sediment.</title>
        <authorList>
            <person name="Liu X."/>
        </authorList>
    </citation>
    <scope>NUCLEOTIDE SEQUENCE [LARGE SCALE GENOMIC DNA]</scope>
    <source>
        <strain evidence="10 11">G2</strain>
    </source>
</reference>
<dbReference type="Pfam" id="PF00691">
    <property type="entry name" value="OmpA"/>
    <property type="match status" value="1"/>
</dbReference>
<dbReference type="InterPro" id="IPR006665">
    <property type="entry name" value="OmpA-like"/>
</dbReference>
<dbReference type="InterPro" id="IPR050330">
    <property type="entry name" value="Bact_OuterMem_StrucFunc"/>
</dbReference>
<dbReference type="Proteomes" id="UP000504724">
    <property type="component" value="Chromosome"/>
</dbReference>
<dbReference type="InterPro" id="IPR025713">
    <property type="entry name" value="MotB-like_N_dom"/>
</dbReference>
<evidence type="ECO:0000256" key="7">
    <source>
        <dbReference type="PROSITE-ProRule" id="PRU00473"/>
    </source>
</evidence>
<feature type="domain" description="OmpA-like" evidence="9">
    <location>
        <begin position="101"/>
        <end position="222"/>
    </location>
</feature>
<evidence type="ECO:0000256" key="2">
    <source>
        <dbReference type="ARBA" id="ARBA00008914"/>
    </source>
</evidence>
<dbReference type="Pfam" id="PF13677">
    <property type="entry name" value="MotB_plug"/>
    <property type="match status" value="1"/>
</dbReference>
<gene>
    <name evidence="10" type="ORF">HQN79_10375</name>
</gene>